<feature type="domain" description="Lipid/polyisoprenoid-binding YceI-like" evidence="1">
    <location>
        <begin position="64"/>
        <end position="174"/>
    </location>
</feature>
<dbReference type="AlphaFoldDB" id="A0A563D992"/>
<dbReference type="EMBL" id="SELH01000025">
    <property type="protein sequence ID" value="TWP26687.1"/>
    <property type="molecule type" value="Genomic_DNA"/>
</dbReference>
<evidence type="ECO:0000313" key="2">
    <source>
        <dbReference type="EMBL" id="TWP26687.1"/>
    </source>
</evidence>
<name>A0A563D992_9FLAO</name>
<dbReference type="InterPro" id="IPR007372">
    <property type="entry name" value="Lipid/polyisoprenoid-bd_YceI"/>
</dbReference>
<evidence type="ECO:0000313" key="3">
    <source>
        <dbReference type="Proteomes" id="UP000319499"/>
    </source>
</evidence>
<dbReference type="InterPro" id="IPR036761">
    <property type="entry name" value="TTHA0802/YceI-like_sf"/>
</dbReference>
<proteinExistence type="predicted"/>
<dbReference type="Proteomes" id="UP000319499">
    <property type="component" value="Unassembled WGS sequence"/>
</dbReference>
<evidence type="ECO:0000259" key="1">
    <source>
        <dbReference type="Pfam" id="PF04264"/>
    </source>
</evidence>
<organism evidence="2 3">
    <name type="scientific">Apibacter muscae</name>
    <dbReference type="NCBI Taxonomy" id="2509004"/>
    <lineage>
        <taxon>Bacteria</taxon>
        <taxon>Pseudomonadati</taxon>
        <taxon>Bacteroidota</taxon>
        <taxon>Flavobacteriia</taxon>
        <taxon>Flavobacteriales</taxon>
        <taxon>Weeksellaceae</taxon>
        <taxon>Apibacter</taxon>
    </lineage>
</organism>
<dbReference type="Gene3D" id="2.40.128.110">
    <property type="entry name" value="Lipid/polyisoprenoid-binding, YceI-like"/>
    <property type="match status" value="1"/>
</dbReference>
<dbReference type="OrthoDB" id="5292899at2"/>
<protein>
    <submittedName>
        <fullName evidence="2">YceI family protein</fullName>
    </submittedName>
</protein>
<sequence length="205" mass="22745">MNKKNFLSSLLLSSILIISCGENNQNSTVQSESDKVSTEASVNEKISSYKNNLEWEAYKTERKEGVKGTFTKINLYDTQESLKFPESLVGSKFSIDGLSVSSGDVARDANLNSFFFKRLASPEITGTFEKFENGKATIKISLNGKEAVKEFNYTLNDNEITIKGSIDILNDFDAQKSFKALHGACSDLHEGKTWTDVNLTIKIAK</sequence>
<keyword evidence="3" id="KW-1185">Reference proteome</keyword>
<dbReference type="RefSeq" id="WP_146263106.1">
    <property type="nucleotide sequence ID" value="NZ_SELG01000041.1"/>
</dbReference>
<accession>A0A563D992</accession>
<comment type="caution">
    <text evidence="2">The sequence shown here is derived from an EMBL/GenBank/DDBJ whole genome shotgun (WGS) entry which is preliminary data.</text>
</comment>
<dbReference type="Pfam" id="PF04264">
    <property type="entry name" value="YceI"/>
    <property type="match status" value="1"/>
</dbReference>
<dbReference type="PROSITE" id="PS51257">
    <property type="entry name" value="PROKAR_LIPOPROTEIN"/>
    <property type="match status" value="1"/>
</dbReference>
<reference evidence="2 3" key="1">
    <citation type="submission" date="2019-02" db="EMBL/GenBank/DDBJ databases">
        <title>Apibacter muscae sp. nov.: a novel member of the house fly microbiota.</title>
        <authorList>
            <person name="Park R."/>
        </authorList>
    </citation>
    <scope>NUCLEOTIDE SEQUENCE [LARGE SCALE GENOMIC DNA]</scope>
    <source>
        <strain evidence="2 3">AL1</strain>
    </source>
</reference>
<gene>
    <name evidence="2" type="ORF">ETU09_08975</name>
</gene>